<sequence>MVTSLLNYTLNEVAMNQQVFLSPSPSAASSPADASAGLCLGTERTRVQAVDVVGGLVMVIMALDHIREFWTPMVMRAEDVAQASAALFFTRWVTHFCAPTFVFLSGVSIWLSARKHRSRARTSSFLLTRGLWLVAVEVVLISFVLQWQTSMILLEVIWAIGGSMVLLVALIWLPRGVLAALAIVIIAGHNALPVIQPVTASNAGWALLRNPPFLLPIGTLPPLLVAYSIGSWLGVMLAGYVLGPWFALPLPQRNRRLRLASMLALGLLVALRATNWYGDPAPWSVQPRGLGYTALSFLNVTKYPPSLLFLCLTLGGALLLLSVAEKATSRPARWLRTFGQVPFFYFVAHLLLISGAAWVWTRVTFGQPVNFSFVSVKEWPAAYHPSLLRAYAVWALVILTLYWPCRWYQRYKQRHSYWWRSYL</sequence>
<dbReference type="PANTHER" id="PTHR40407:SF1">
    <property type="entry name" value="HEPARAN-ALPHA-GLUCOSAMINIDE N-ACETYLTRANSFERASE CATALYTIC DOMAIN-CONTAINING PROTEIN"/>
    <property type="match status" value="1"/>
</dbReference>
<feature type="transmembrane region" description="Helical" evidence="1">
    <location>
        <begin position="225"/>
        <end position="247"/>
    </location>
</feature>
<dbReference type="STRING" id="645990.SAMN00120144_3579"/>
<keyword evidence="1" id="KW-0812">Transmembrane</keyword>
<feature type="transmembrane region" description="Helical" evidence="1">
    <location>
        <begin position="259"/>
        <end position="278"/>
    </location>
</feature>
<organism evidence="3 4">
    <name type="scientific">Hymenobacter roseosalivarius DSM 11622</name>
    <dbReference type="NCBI Taxonomy" id="645990"/>
    <lineage>
        <taxon>Bacteria</taxon>
        <taxon>Pseudomonadati</taxon>
        <taxon>Bacteroidota</taxon>
        <taxon>Cytophagia</taxon>
        <taxon>Cytophagales</taxon>
        <taxon>Hymenobacteraceae</taxon>
        <taxon>Hymenobacter</taxon>
    </lineage>
</organism>
<dbReference type="InterPro" id="IPR012429">
    <property type="entry name" value="HGSNAT_cat"/>
</dbReference>
<feature type="transmembrane region" description="Helical" evidence="1">
    <location>
        <begin position="92"/>
        <end position="113"/>
    </location>
</feature>
<evidence type="ECO:0000313" key="4">
    <source>
        <dbReference type="Proteomes" id="UP000192266"/>
    </source>
</evidence>
<dbReference type="PANTHER" id="PTHR40407">
    <property type="entry name" value="MEMBRANE PROTEIN-LIKE PROTEIN"/>
    <property type="match status" value="1"/>
</dbReference>
<evidence type="ECO:0000256" key="1">
    <source>
        <dbReference type="SAM" id="Phobius"/>
    </source>
</evidence>
<keyword evidence="4" id="KW-1185">Reference proteome</keyword>
<dbReference type="Proteomes" id="UP000192266">
    <property type="component" value="Unassembled WGS sequence"/>
</dbReference>
<dbReference type="EMBL" id="FWWW01000093">
    <property type="protein sequence ID" value="SMB99709.1"/>
    <property type="molecule type" value="Genomic_DNA"/>
</dbReference>
<proteinExistence type="predicted"/>
<feature type="transmembrane region" description="Helical" evidence="1">
    <location>
        <begin position="343"/>
        <end position="361"/>
    </location>
</feature>
<feature type="domain" description="Heparan-alpha-glucosaminide N-acetyltransferase catalytic" evidence="2">
    <location>
        <begin position="46"/>
        <end position="253"/>
    </location>
</feature>
<feature type="transmembrane region" description="Helical" evidence="1">
    <location>
        <begin position="151"/>
        <end position="173"/>
    </location>
</feature>
<evidence type="ECO:0000259" key="2">
    <source>
        <dbReference type="Pfam" id="PF07786"/>
    </source>
</evidence>
<keyword evidence="1" id="KW-1133">Transmembrane helix</keyword>
<accession>A0A1W1W256</accession>
<gene>
    <name evidence="3" type="ORF">SAMN00120144_3579</name>
</gene>
<feature type="transmembrane region" description="Helical" evidence="1">
    <location>
        <begin position="180"/>
        <end position="205"/>
    </location>
</feature>
<feature type="transmembrane region" description="Helical" evidence="1">
    <location>
        <begin position="381"/>
        <end position="404"/>
    </location>
</feature>
<name>A0A1W1W256_9BACT</name>
<dbReference type="Pfam" id="PF07786">
    <property type="entry name" value="HGSNAT_cat"/>
    <property type="match status" value="1"/>
</dbReference>
<dbReference type="AlphaFoldDB" id="A0A1W1W256"/>
<protein>
    <recommendedName>
        <fullName evidence="2">Heparan-alpha-glucosaminide N-acetyltransferase catalytic domain-containing protein</fullName>
    </recommendedName>
</protein>
<feature type="transmembrane region" description="Helical" evidence="1">
    <location>
        <begin position="303"/>
        <end position="323"/>
    </location>
</feature>
<keyword evidence="1" id="KW-0472">Membrane</keyword>
<reference evidence="3 4" key="1">
    <citation type="submission" date="2017-04" db="EMBL/GenBank/DDBJ databases">
        <authorList>
            <person name="Afonso C.L."/>
            <person name="Miller P.J."/>
            <person name="Scott M.A."/>
            <person name="Spackman E."/>
            <person name="Goraichik I."/>
            <person name="Dimitrov K.M."/>
            <person name="Suarez D.L."/>
            <person name="Swayne D.E."/>
        </authorList>
    </citation>
    <scope>NUCLEOTIDE SEQUENCE [LARGE SCALE GENOMIC DNA]</scope>
    <source>
        <strain evidence="3 4">DSM 11622</strain>
    </source>
</reference>
<evidence type="ECO:0000313" key="3">
    <source>
        <dbReference type="EMBL" id="SMB99709.1"/>
    </source>
</evidence>
<feature type="transmembrane region" description="Helical" evidence="1">
    <location>
        <begin position="125"/>
        <end position="145"/>
    </location>
</feature>